<dbReference type="HAMAP" id="MF_00775">
    <property type="entry name" value="UPF0311"/>
    <property type="match status" value="1"/>
</dbReference>
<dbReference type="PANTHER" id="PTHR37315">
    <property type="entry name" value="UPF0311 PROTEIN BLR7842"/>
    <property type="match status" value="1"/>
</dbReference>
<name>A0AA41ZBA3_9SPHN</name>
<dbReference type="PANTHER" id="PTHR37315:SF1">
    <property type="entry name" value="UPF0311 PROTEIN BLR7842"/>
    <property type="match status" value="1"/>
</dbReference>
<reference evidence="2" key="1">
    <citation type="submission" date="2022-06" db="EMBL/GenBank/DDBJ databases">
        <title>Sphingomonas sp. nov. isolated from rhizosphere soil of tomato.</title>
        <authorList>
            <person name="Dong H."/>
            <person name="Gao R."/>
        </authorList>
    </citation>
    <scope>NUCLEOTIDE SEQUENCE</scope>
    <source>
        <strain evidence="2">MMSM24</strain>
    </source>
</reference>
<accession>A0AA41ZBA3</accession>
<protein>
    <recommendedName>
        <fullName evidence="1">UPF0311 protein NEE01_21370</fullName>
    </recommendedName>
</protein>
<gene>
    <name evidence="2" type="ORF">NEE01_21370</name>
</gene>
<dbReference type="EMBL" id="JANFAV010000021">
    <property type="protein sequence ID" value="MCW6537337.1"/>
    <property type="molecule type" value="Genomic_DNA"/>
</dbReference>
<comment type="similarity">
    <text evidence="1">Belongs to the UPF0311 family.</text>
</comment>
<dbReference type="Gene3D" id="2.40.160.20">
    <property type="match status" value="1"/>
</dbReference>
<keyword evidence="3" id="KW-1185">Reference proteome</keyword>
<proteinExistence type="inferred from homology"/>
<evidence type="ECO:0000313" key="2">
    <source>
        <dbReference type="EMBL" id="MCW6537337.1"/>
    </source>
</evidence>
<dbReference type="Proteomes" id="UP001165565">
    <property type="component" value="Unassembled WGS sequence"/>
</dbReference>
<dbReference type="RefSeq" id="WP_265271330.1">
    <property type="nucleotide sequence ID" value="NZ_JANFAV010000021.1"/>
</dbReference>
<evidence type="ECO:0000256" key="1">
    <source>
        <dbReference type="HAMAP-Rule" id="MF_00775"/>
    </source>
</evidence>
<organism evidence="2 3">
    <name type="scientific">Sphingomonas lycopersici</name>
    <dbReference type="NCBI Taxonomy" id="2951807"/>
    <lineage>
        <taxon>Bacteria</taxon>
        <taxon>Pseudomonadati</taxon>
        <taxon>Pseudomonadota</taxon>
        <taxon>Alphaproteobacteria</taxon>
        <taxon>Sphingomonadales</taxon>
        <taxon>Sphingomonadaceae</taxon>
        <taxon>Sphingomonas</taxon>
    </lineage>
</organism>
<dbReference type="Pfam" id="PF11578">
    <property type="entry name" value="DUF3237"/>
    <property type="match status" value="1"/>
</dbReference>
<comment type="caution">
    <text evidence="2">The sequence shown here is derived from an EMBL/GenBank/DDBJ whole genome shotgun (WGS) entry which is preliminary data.</text>
</comment>
<dbReference type="AlphaFoldDB" id="A0AA41ZBA3"/>
<sequence>MTAEMERVLGDYLCTVDFHVAGGIIPIGASPFGDRRIGYITGGKFDGPRLSGEVLPGGGNWSVGGRIGADASVGTLDARAILKTHDGALIYAHYHGRSVIPDDVRREFGDPALASAVDPARYYLRIAPVFETASPDYAWLNGVLAIGVGERTDLGARHRLYTVR</sequence>
<dbReference type="InterPro" id="IPR020915">
    <property type="entry name" value="UPF0311"/>
</dbReference>
<evidence type="ECO:0000313" key="3">
    <source>
        <dbReference type="Proteomes" id="UP001165565"/>
    </source>
</evidence>